<dbReference type="Proteomes" id="UP000740926">
    <property type="component" value="Unassembled WGS sequence"/>
</dbReference>
<keyword evidence="2" id="KW-1185">Reference proteome</keyword>
<organism evidence="1 2">
    <name type="scientific">Rhizopus delemar</name>
    <dbReference type="NCBI Taxonomy" id="936053"/>
    <lineage>
        <taxon>Eukaryota</taxon>
        <taxon>Fungi</taxon>
        <taxon>Fungi incertae sedis</taxon>
        <taxon>Mucoromycota</taxon>
        <taxon>Mucoromycotina</taxon>
        <taxon>Mucoromycetes</taxon>
        <taxon>Mucorales</taxon>
        <taxon>Mucorineae</taxon>
        <taxon>Rhizopodaceae</taxon>
        <taxon>Rhizopus</taxon>
    </lineage>
</organism>
<gene>
    <name evidence="1" type="ORF">G6F50_007369</name>
</gene>
<accession>A0A9P6Z0N3</accession>
<dbReference type="AlphaFoldDB" id="A0A9P6Z0N3"/>
<protein>
    <submittedName>
        <fullName evidence="1">Uncharacterized protein</fullName>
    </submittedName>
</protein>
<name>A0A9P6Z0N3_9FUNG</name>
<proteinExistence type="predicted"/>
<evidence type="ECO:0000313" key="2">
    <source>
        <dbReference type="Proteomes" id="UP000740926"/>
    </source>
</evidence>
<comment type="caution">
    <text evidence="1">The sequence shown here is derived from an EMBL/GenBank/DDBJ whole genome shotgun (WGS) entry which is preliminary data.</text>
</comment>
<dbReference type="EMBL" id="JAANIU010001163">
    <property type="protein sequence ID" value="KAG1568357.1"/>
    <property type="molecule type" value="Genomic_DNA"/>
</dbReference>
<evidence type="ECO:0000313" key="1">
    <source>
        <dbReference type="EMBL" id="KAG1568357.1"/>
    </source>
</evidence>
<reference evidence="1 2" key="1">
    <citation type="journal article" date="2020" name="Microb. Genom.">
        <title>Genetic diversity of clinical and environmental Mucorales isolates obtained from an investigation of mucormycosis cases among solid organ transplant recipients.</title>
        <authorList>
            <person name="Nguyen M.H."/>
            <person name="Kaul D."/>
            <person name="Muto C."/>
            <person name="Cheng S.J."/>
            <person name="Richter R.A."/>
            <person name="Bruno V.M."/>
            <person name="Liu G."/>
            <person name="Beyhan S."/>
            <person name="Sundermann A.J."/>
            <person name="Mounaud S."/>
            <person name="Pasculle A.W."/>
            <person name="Nierman W.C."/>
            <person name="Driscoll E."/>
            <person name="Cumbie R."/>
            <person name="Clancy C.J."/>
            <person name="Dupont C.L."/>
        </authorList>
    </citation>
    <scope>NUCLEOTIDE SEQUENCE [LARGE SCALE GENOMIC DNA]</scope>
    <source>
        <strain evidence="1 2">GL24</strain>
    </source>
</reference>
<sequence length="384" mass="43999">MHGESALVDITSENIQNELRKIEELLRPYDPVDIMNFGEDVTDLFFKYRNRIVDIINNSKHGIFLENRVIEIIGHFHMLFLVPGQSSDIQKSIFSEVLLNELHNNQVRYFMMKTLKPAGDIYLKLSNIVYDIEEENISIMKGVLMLTQLADTASYYEQRLLIGLARLIEELPKTRVKNNQIGEIELWSSYFHPLLSRILSDNERSVMLRWPDKAALEQSQGRPDAIISEVTGNGFGISFGFGECKTSDGCTNASLCKDIIKLAQLSQRSININSVKSVLCFQIYGFEIVFYIANLSNEGVYTFSQLAMVEFPRSVEELPKFVNMKTISQLLRVSQCFWNHCYTQEQCPNLKSKMVQEVDYSALDSFICNKYSVARPCPIKFASL</sequence>